<sequence>MCPRDSGMLYLCSHWFQRTSLFLPSFLVTKSLSICLSVKDFISPSLMKLSLAGYEILGLKFFSLRMLNIGPHSLLAWRVSAERSAVSLMGFPLWVTRPFSLAALKIFSFISTLVNLAIMCLGVALLEEYLCVFSNLVPFSPSLSGTPIRRRFGLFT</sequence>
<accession>A0A8C1LUU0</accession>
<evidence type="ECO:0000313" key="3">
    <source>
        <dbReference type="Proteomes" id="UP000694427"/>
    </source>
</evidence>
<reference evidence="2" key="1">
    <citation type="submission" date="2025-08" db="UniProtKB">
        <authorList>
            <consortium name="Ensembl"/>
        </authorList>
    </citation>
    <scope>IDENTIFICATION</scope>
</reference>
<feature type="transmembrane region" description="Helical" evidence="1">
    <location>
        <begin position="106"/>
        <end position="126"/>
    </location>
</feature>
<keyword evidence="3" id="KW-1185">Reference proteome</keyword>
<evidence type="ECO:0000313" key="2">
    <source>
        <dbReference type="Ensembl" id="ENSCCRP00010066375.1"/>
    </source>
</evidence>
<dbReference type="Ensembl" id="ENSCCRT00010073197.1">
    <property type="protein sequence ID" value="ENSCCRP00010066375.1"/>
    <property type="gene ID" value="ENSCCRG00010028622.1"/>
</dbReference>
<proteinExistence type="predicted"/>
<dbReference type="AlphaFoldDB" id="A0A8C1LUU0"/>
<protein>
    <submittedName>
        <fullName evidence="2">Uncharacterized protein</fullName>
    </submittedName>
</protein>
<evidence type="ECO:0000256" key="1">
    <source>
        <dbReference type="SAM" id="Phobius"/>
    </source>
</evidence>
<keyword evidence="1" id="KW-0812">Transmembrane</keyword>
<dbReference type="Proteomes" id="UP000694427">
    <property type="component" value="Unplaced"/>
</dbReference>
<organism evidence="2 3">
    <name type="scientific">Cyprinus carpio</name>
    <name type="common">Common carp</name>
    <dbReference type="NCBI Taxonomy" id="7962"/>
    <lineage>
        <taxon>Eukaryota</taxon>
        <taxon>Metazoa</taxon>
        <taxon>Chordata</taxon>
        <taxon>Craniata</taxon>
        <taxon>Vertebrata</taxon>
        <taxon>Euteleostomi</taxon>
        <taxon>Actinopterygii</taxon>
        <taxon>Neopterygii</taxon>
        <taxon>Teleostei</taxon>
        <taxon>Ostariophysi</taxon>
        <taxon>Cypriniformes</taxon>
        <taxon>Cyprinidae</taxon>
        <taxon>Cyprininae</taxon>
        <taxon>Cyprinus</taxon>
    </lineage>
</organism>
<keyword evidence="1" id="KW-1133">Transmembrane helix</keyword>
<reference evidence="2" key="2">
    <citation type="submission" date="2025-09" db="UniProtKB">
        <authorList>
            <consortium name="Ensembl"/>
        </authorList>
    </citation>
    <scope>IDENTIFICATION</scope>
</reference>
<keyword evidence="1" id="KW-0472">Membrane</keyword>
<name>A0A8C1LUU0_CYPCA</name>